<organism evidence="2 3">
    <name type="scientific">Corynebacterium minutissimum</name>
    <dbReference type="NCBI Taxonomy" id="38301"/>
    <lineage>
        <taxon>Bacteria</taxon>
        <taxon>Bacillati</taxon>
        <taxon>Actinomycetota</taxon>
        <taxon>Actinomycetes</taxon>
        <taxon>Mycobacteriales</taxon>
        <taxon>Corynebacteriaceae</taxon>
        <taxon>Corynebacterium</taxon>
    </lineage>
</organism>
<accession>A0A376CX89</accession>
<gene>
    <name evidence="2" type="ORF">NCTC10289_00790</name>
</gene>
<feature type="transmembrane region" description="Helical" evidence="1">
    <location>
        <begin position="13"/>
        <end position="33"/>
    </location>
</feature>
<name>A0A376CX89_9CORY</name>
<proteinExistence type="predicted"/>
<evidence type="ECO:0000313" key="2">
    <source>
        <dbReference type="EMBL" id="STC75809.1"/>
    </source>
</evidence>
<keyword evidence="1" id="KW-1133">Transmembrane helix</keyword>
<dbReference type="AlphaFoldDB" id="A0A376CX89"/>
<dbReference type="Proteomes" id="UP000254287">
    <property type="component" value="Unassembled WGS sequence"/>
</dbReference>
<dbReference type="EMBL" id="UFXP01000001">
    <property type="protein sequence ID" value="STC75809.1"/>
    <property type="molecule type" value="Genomic_DNA"/>
</dbReference>
<sequence length="84" mass="8589">MGVVGVDSVVVEGWSSCFVVGLVLVVGQGLYFGELVLAPFGLSGDFYGVVGQFCFLDTATTPAFVVGVLRVLRGVCVLVVSAGS</sequence>
<evidence type="ECO:0000313" key="3">
    <source>
        <dbReference type="Proteomes" id="UP000254287"/>
    </source>
</evidence>
<keyword evidence="1" id="KW-0472">Membrane</keyword>
<keyword evidence="1" id="KW-0812">Transmembrane</keyword>
<evidence type="ECO:0000256" key="1">
    <source>
        <dbReference type="SAM" id="Phobius"/>
    </source>
</evidence>
<protein>
    <submittedName>
        <fullName evidence="2">Uncharacterized protein</fullName>
    </submittedName>
</protein>
<reference evidence="2 3" key="1">
    <citation type="submission" date="2018-06" db="EMBL/GenBank/DDBJ databases">
        <authorList>
            <consortium name="Pathogen Informatics"/>
            <person name="Doyle S."/>
        </authorList>
    </citation>
    <scope>NUCLEOTIDE SEQUENCE [LARGE SCALE GENOMIC DNA]</scope>
    <source>
        <strain evidence="2 3">NCTC10289</strain>
    </source>
</reference>